<evidence type="ECO:0000313" key="2">
    <source>
        <dbReference type="EMBL" id="MFC3635906.1"/>
    </source>
</evidence>
<keyword evidence="3" id="KW-1185">Reference proteome</keyword>
<sequence>MNANAPAPRHAGPRPARVVALTGASGFIGRFCAPVLAEQGRRLVLLHRAATPGQAASIAGTRVVEIGDLSLTAREPGETLIEALHGCDALVHLAGRAHRAISDEAEALTLYRAHNTAPTLALARAAAEAGVRQMIFASTSYVHGHLTQPGQPFSSDSPLAPTGAYALSKADAEEGLRRLAPELGLAVSIVRPAVVHGPNPTANIRALMGAVRRGLPLPFASIDNCRSFLGLENLTSFIAHALDNPPPAGMVAAWTLADAQTPSTPDFVRLLGAAMGRKPRLVPCPPALLRRALTMAGRGGMAESLIDSFEIDMNPVLARSGWTPPLSLAEGLRRMAMAGD</sequence>
<gene>
    <name evidence="2" type="ORF">ACFONL_00640</name>
</gene>
<dbReference type="Pfam" id="PF01370">
    <property type="entry name" value="Epimerase"/>
    <property type="match status" value="1"/>
</dbReference>
<dbReference type="RefSeq" id="WP_191319732.1">
    <property type="nucleotide sequence ID" value="NZ_BNCG01000010.1"/>
</dbReference>
<dbReference type="InterPro" id="IPR036291">
    <property type="entry name" value="NAD(P)-bd_dom_sf"/>
</dbReference>
<comment type="caution">
    <text evidence="2">The sequence shown here is derived from an EMBL/GenBank/DDBJ whole genome shotgun (WGS) entry which is preliminary data.</text>
</comment>
<dbReference type="InterPro" id="IPR050177">
    <property type="entry name" value="Lipid_A_modif_metabolic_enz"/>
</dbReference>
<reference evidence="3" key="1">
    <citation type="journal article" date="2019" name="Int. J. Syst. Evol. Microbiol.">
        <title>The Global Catalogue of Microorganisms (GCM) 10K type strain sequencing project: providing services to taxonomists for standard genome sequencing and annotation.</title>
        <authorList>
            <consortium name="The Broad Institute Genomics Platform"/>
            <consortium name="The Broad Institute Genome Sequencing Center for Infectious Disease"/>
            <person name="Wu L."/>
            <person name="Ma J."/>
        </authorList>
    </citation>
    <scope>NUCLEOTIDE SEQUENCE [LARGE SCALE GENOMIC DNA]</scope>
    <source>
        <strain evidence="3">KCTC 42282</strain>
    </source>
</reference>
<accession>A0ABV7UBN2</accession>
<evidence type="ECO:0000313" key="3">
    <source>
        <dbReference type="Proteomes" id="UP001595704"/>
    </source>
</evidence>
<proteinExistence type="predicted"/>
<feature type="domain" description="NAD-dependent epimerase/dehydratase" evidence="1">
    <location>
        <begin position="20"/>
        <end position="245"/>
    </location>
</feature>
<dbReference type="SUPFAM" id="SSF51735">
    <property type="entry name" value="NAD(P)-binding Rossmann-fold domains"/>
    <property type="match status" value="1"/>
</dbReference>
<dbReference type="PANTHER" id="PTHR43245">
    <property type="entry name" value="BIFUNCTIONAL POLYMYXIN RESISTANCE PROTEIN ARNA"/>
    <property type="match status" value="1"/>
</dbReference>
<dbReference type="Proteomes" id="UP001595704">
    <property type="component" value="Unassembled WGS sequence"/>
</dbReference>
<dbReference type="PANTHER" id="PTHR43245:SF58">
    <property type="entry name" value="BLL5923 PROTEIN"/>
    <property type="match status" value="1"/>
</dbReference>
<protein>
    <submittedName>
        <fullName evidence="2">NAD-dependent epimerase/dehydratase family protein</fullName>
    </submittedName>
</protein>
<organism evidence="2 3">
    <name type="scientific">Camelimonas fluminis</name>
    <dbReference type="NCBI Taxonomy" id="1576911"/>
    <lineage>
        <taxon>Bacteria</taxon>
        <taxon>Pseudomonadati</taxon>
        <taxon>Pseudomonadota</taxon>
        <taxon>Alphaproteobacteria</taxon>
        <taxon>Hyphomicrobiales</taxon>
        <taxon>Chelatococcaceae</taxon>
        <taxon>Camelimonas</taxon>
    </lineage>
</organism>
<dbReference type="EMBL" id="JBHRYC010000006">
    <property type="protein sequence ID" value="MFC3635906.1"/>
    <property type="molecule type" value="Genomic_DNA"/>
</dbReference>
<evidence type="ECO:0000259" key="1">
    <source>
        <dbReference type="Pfam" id="PF01370"/>
    </source>
</evidence>
<dbReference type="Gene3D" id="3.40.50.720">
    <property type="entry name" value="NAD(P)-binding Rossmann-like Domain"/>
    <property type="match status" value="1"/>
</dbReference>
<name>A0ABV7UBN2_9HYPH</name>
<dbReference type="InterPro" id="IPR001509">
    <property type="entry name" value="Epimerase_deHydtase"/>
</dbReference>